<reference evidence="2" key="2">
    <citation type="journal article" date="2023" name="Food Microbiol.">
        <title>Evaluation of the fermentation potential of lactic acid bacteria isolated from herbs, fruits and vegetables as starter cultures in nut-based milk alternatives.</title>
        <authorList>
            <person name="Huang W."/>
            <person name="Dong A."/>
            <person name="Pham H.T."/>
            <person name="Zhou C."/>
            <person name="Huo Z."/>
            <person name="Watjen A.P."/>
            <person name="Prakash S."/>
            <person name="Bang-Berthelsen C.H."/>
            <person name="Turner M.S."/>
        </authorList>
    </citation>
    <scope>NUCLEOTIDE SEQUENCE</scope>
    <source>
        <strain evidence="2">3</strain>
    </source>
</reference>
<dbReference type="PANTHER" id="PTHR37038">
    <property type="entry name" value="TRANSCRIPTIONAL REGULATOR-RELATED"/>
    <property type="match status" value="1"/>
</dbReference>
<dbReference type="CDD" id="cd00093">
    <property type="entry name" value="HTH_XRE"/>
    <property type="match status" value="1"/>
</dbReference>
<dbReference type="SMART" id="SM00530">
    <property type="entry name" value="HTH_XRE"/>
    <property type="match status" value="1"/>
</dbReference>
<dbReference type="AlphaFoldDB" id="A0A9X4NIK9"/>
<dbReference type="Pfam" id="PF01381">
    <property type="entry name" value="HTH_3"/>
    <property type="match status" value="1"/>
</dbReference>
<reference evidence="2" key="1">
    <citation type="submission" date="2022-10" db="EMBL/GenBank/DDBJ databases">
        <authorList>
            <person name="Turner M.S."/>
            <person name="Huang W."/>
        </authorList>
    </citation>
    <scope>NUCLEOTIDE SEQUENCE</scope>
    <source>
        <strain evidence="2">3</strain>
    </source>
</reference>
<dbReference type="RefSeq" id="WP_058206848.1">
    <property type="nucleotide sequence ID" value="NZ_JAOWLY010000007.1"/>
</dbReference>
<dbReference type="PROSITE" id="PS50943">
    <property type="entry name" value="HTH_CROC1"/>
    <property type="match status" value="1"/>
</dbReference>
<accession>A0A9X4NIK9</accession>
<organism evidence="2 3">
    <name type="scientific">Lactococcus lactis</name>
    <dbReference type="NCBI Taxonomy" id="1358"/>
    <lineage>
        <taxon>Bacteria</taxon>
        <taxon>Bacillati</taxon>
        <taxon>Bacillota</taxon>
        <taxon>Bacilli</taxon>
        <taxon>Lactobacillales</taxon>
        <taxon>Streptococcaceae</taxon>
        <taxon>Lactococcus</taxon>
    </lineage>
</organism>
<dbReference type="Proteomes" id="UP001152614">
    <property type="component" value="Unassembled WGS sequence"/>
</dbReference>
<comment type="caution">
    <text evidence="2">The sequence shown here is derived from an EMBL/GenBank/DDBJ whole genome shotgun (WGS) entry which is preliminary data.</text>
</comment>
<dbReference type="PANTHER" id="PTHR37038:SF12">
    <property type="entry name" value="TRANSCRIPTIONAL REGULATOR"/>
    <property type="match status" value="1"/>
</dbReference>
<dbReference type="EMBL" id="JAOWLY010000007">
    <property type="protein sequence ID" value="MDG4984087.1"/>
    <property type="molecule type" value="Genomic_DNA"/>
</dbReference>
<feature type="domain" description="HTH cro/C1-type" evidence="1">
    <location>
        <begin position="10"/>
        <end position="63"/>
    </location>
</feature>
<sequence length="276" mass="32343">MIYKKYGQTFQQIRKQFGVSLAELSTIGIQKSTLSNFERGKSMMTFDKVILSLQYLGVSLEDFENFLNRYNSIDPLYLLDSVEEVIISNHSEKLPELLRVSEREGYKFISLAIKNVLGEVSSQETEEIVDYLYRIEVWSYKELCIFYLVIESLKSSDIIYLLRNFFKNNHDLFNSKKYQSYVGQLSCNAVVILSDRCFKDEAKEILDNIKANDLANTMFVKTLLIGAEGYWIFLFSNKEKGREEMIKALNILRIVDLKEVTQYYEKKYEKIIDKIL</sequence>
<dbReference type="NCBIfam" id="TIGR01716">
    <property type="entry name" value="RGG_Cterm"/>
    <property type="match status" value="1"/>
</dbReference>
<dbReference type="InterPro" id="IPR001387">
    <property type="entry name" value="Cro/C1-type_HTH"/>
</dbReference>
<dbReference type="InterPro" id="IPR053163">
    <property type="entry name" value="HTH-type_regulator_Rgg"/>
</dbReference>
<dbReference type="Pfam" id="PF21259">
    <property type="entry name" value="Rgg_C"/>
    <property type="match status" value="1"/>
</dbReference>
<dbReference type="InterPro" id="IPR010982">
    <property type="entry name" value="Lambda_DNA-bd_dom_sf"/>
</dbReference>
<evidence type="ECO:0000313" key="2">
    <source>
        <dbReference type="EMBL" id="MDG4984087.1"/>
    </source>
</evidence>
<name>A0A9X4NIK9_9LACT</name>
<evidence type="ECO:0000313" key="3">
    <source>
        <dbReference type="Proteomes" id="UP001152614"/>
    </source>
</evidence>
<dbReference type="GO" id="GO:0003677">
    <property type="term" value="F:DNA binding"/>
    <property type="evidence" value="ECO:0007669"/>
    <property type="project" value="InterPro"/>
</dbReference>
<proteinExistence type="predicted"/>
<protein>
    <submittedName>
        <fullName evidence="2">Helix-turn-helix domain-containing protein</fullName>
    </submittedName>
</protein>
<dbReference type="Gene3D" id="1.10.260.40">
    <property type="entry name" value="lambda repressor-like DNA-binding domains"/>
    <property type="match status" value="1"/>
</dbReference>
<gene>
    <name evidence="2" type="ORF">OGZ51_08010</name>
</gene>
<evidence type="ECO:0000259" key="1">
    <source>
        <dbReference type="PROSITE" id="PS50943"/>
    </source>
</evidence>
<dbReference type="SUPFAM" id="SSF47413">
    <property type="entry name" value="lambda repressor-like DNA-binding domains"/>
    <property type="match status" value="1"/>
</dbReference>
<dbReference type="InterPro" id="IPR010057">
    <property type="entry name" value="Transcription_activator_Rgg_C"/>
</dbReference>